<gene>
    <name evidence="1" type="ORF">AFUS01_LOCUS2767</name>
</gene>
<dbReference type="OrthoDB" id="5979489at2759"/>
<dbReference type="Proteomes" id="UP000708208">
    <property type="component" value="Unassembled WGS sequence"/>
</dbReference>
<dbReference type="GO" id="GO:0005829">
    <property type="term" value="C:cytosol"/>
    <property type="evidence" value="ECO:0007669"/>
    <property type="project" value="TreeGrafter"/>
</dbReference>
<dbReference type="GO" id="GO:0004748">
    <property type="term" value="F:ribonucleoside-diphosphate reductase activity, thioredoxin disulfide as acceptor"/>
    <property type="evidence" value="ECO:0007669"/>
    <property type="project" value="TreeGrafter"/>
</dbReference>
<feature type="non-terminal residue" evidence="1">
    <location>
        <position position="1"/>
    </location>
</feature>
<name>A0A8J2JFQ0_9HEXA</name>
<dbReference type="EMBL" id="CAJVCH010016074">
    <property type="protein sequence ID" value="CAG7680935.1"/>
    <property type="molecule type" value="Genomic_DNA"/>
</dbReference>
<organism evidence="1 2">
    <name type="scientific">Allacma fusca</name>
    <dbReference type="NCBI Taxonomy" id="39272"/>
    <lineage>
        <taxon>Eukaryota</taxon>
        <taxon>Metazoa</taxon>
        <taxon>Ecdysozoa</taxon>
        <taxon>Arthropoda</taxon>
        <taxon>Hexapoda</taxon>
        <taxon>Collembola</taxon>
        <taxon>Symphypleona</taxon>
        <taxon>Sminthuridae</taxon>
        <taxon>Allacma</taxon>
    </lineage>
</organism>
<comment type="caution">
    <text evidence="1">The sequence shown here is derived from an EMBL/GenBank/DDBJ whole genome shotgun (WGS) entry which is preliminary data.</text>
</comment>
<dbReference type="PANTHER" id="PTHR23409">
    <property type="entry name" value="RIBONUCLEOSIDE-DIPHOSPHATE REDUCTASE SMALL CHAIN"/>
    <property type="match status" value="1"/>
</dbReference>
<dbReference type="PANTHER" id="PTHR23409:SF21">
    <property type="entry name" value="CAPSID PROTEIN"/>
    <property type="match status" value="1"/>
</dbReference>
<dbReference type="InterPro" id="IPR000358">
    <property type="entry name" value="RNR_small_fam"/>
</dbReference>
<dbReference type="GO" id="GO:0009263">
    <property type="term" value="P:deoxyribonucleotide biosynthetic process"/>
    <property type="evidence" value="ECO:0007669"/>
    <property type="project" value="InterPro"/>
</dbReference>
<accession>A0A8J2JFQ0</accession>
<proteinExistence type="predicted"/>
<evidence type="ECO:0000313" key="2">
    <source>
        <dbReference type="Proteomes" id="UP000708208"/>
    </source>
</evidence>
<protein>
    <submittedName>
        <fullName evidence="1">Uncharacterized protein</fullName>
    </submittedName>
</protein>
<dbReference type="AlphaFoldDB" id="A0A8J2JFQ0"/>
<evidence type="ECO:0000313" key="1">
    <source>
        <dbReference type="EMBL" id="CAG7680935.1"/>
    </source>
</evidence>
<reference evidence="1" key="1">
    <citation type="submission" date="2021-06" db="EMBL/GenBank/DDBJ databases">
        <authorList>
            <person name="Hodson N. C."/>
            <person name="Mongue J. A."/>
            <person name="Jaron S. K."/>
        </authorList>
    </citation>
    <scope>NUCLEOTIDE SEQUENCE</scope>
</reference>
<keyword evidence="2" id="KW-1185">Reference proteome</keyword>
<sequence length="359" mass="39831">TMFSNLEIYLNGQLVSDSGNQYAQVAYLQRLLASSPSEKQGRLLNEFYYPNATPEAYTAADAGFATRFNKTKNSQPFTLLGSLVANIFNQNRYLPSNTEIRIVLRRNLPELCLTANYDEKSGYNGCPYNYQITNAVYYASKRVISKPIIDAHRHQLSLGHTFKYPTSEVELKTFTIAQGLTSITTDSVVIGKIPRVLVLGIIPSISFLGKLSKSPFNYVDKNLSELAFTWNGETVEHRLFPFNFRKARTATKDGKKVTVYSGVDDFLLAVRSLEKTAGNPALGNGINRDNFTAGNVLTAVELLPNSGNALSVNRRGQIKVQLKFREPLDEPYEHSLIDHGSAIASVHSEIPNPIFCSGC</sequence>